<evidence type="ECO:0000313" key="4">
    <source>
        <dbReference type="Proteomes" id="UP000019487"/>
    </source>
</evidence>
<comment type="caution">
    <text evidence="3">The sequence shown here is derived from an EMBL/GenBank/DDBJ whole genome shotgun (WGS) entry which is preliminary data.</text>
</comment>
<name>W9CC79_SCLBF</name>
<dbReference type="HOGENOM" id="CLU_1651894_0_0_1"/>
<proteinExistence type="predicted"/>
<dbReference type="AlphaFoldDB" id="W9CC79"/>
<feature type="chain" id="PRO_5004921790" description="Secreted protein" evidence="2">
    <location>
        <begin position="21"/>
        <end position="142"/>
    </location>
</feature>
<dbReference type="OrthoDB" id="3552709at2759"/>
<protein>
    <recommendedName>
        <fullName evidence="5">Secreted protein</fullName>
    </recommendedName>
</protein>
<dbReference type="Proteomes" id="UP000019487">
    <property type="component" value="Unassembled WGS sequence"/>
</dbReference>
<evidence type="ECO:0000256" key="2">
    <source>
        <dbReference type="SAM" id="SignalP"/>
    </source>
</evidence>
<gene>
    <name evidence="3" type="ORF">SBOR_6149</name>
</gene>
<organism evidence="3 4">
    <name type="scientific">Sclerotinia borealis (strain F-4128)</name>
    <dbReference type="NCBI Taxonomy" id="1432307"/>
    <lineage>
        <taxon>Eukaryota</taxon>
        <taxon>Fungi</taxon>
        <taxon>Dikarya</taxon>
        <taxon>Ascomycota</taxon>
        <taxon>Pezizomycotina</taxon>
        <taxon>Leotiomycetes</taxon>
        <taxon>Helotiales</taxon>
        <taxon>Sclerotiniaceae</taxon>
        <taxon>Sclerotinia</taxon>
    </lineage>
</organism>
<feature type="signal peptide" evidence="2">
    <location>
        <begin position="1"/>
        <end position="20"/>
    </location>
</feature>
<keyword evidence="2" id="KW-0732">Signal</keyword>
<dbReference type="EMBL" id="AYSA01000315">
    <property type="protein sequence ID" value="ESZ93471.1"/>
    <property type="molecule type" value="Genomic_DNA"/>
</dbReference>
<reference evidence="3 4" key="1">
    <citation type="journal article" date="2014" name="Genome Announc.">
        <title>Draft genome sequence of Sclerotinia borealis, a psychrophilic plant pathogenic fungus.</title>
        <authorList>
            <person name="Mardanov A.V."/>
            <person name="Beletsky A.V."/>
            <person name="Kadnikov V.V."/>
            <person name="Ignatov A.N."/>
            <person name="Ravin N.V."/>
        </authorList>
    </citation>
    <scope>NUCLEOTIDE SEQUENCE [LARGE SCALE GENOMIC DNA]</scope>
    <source>
        <strain evidence="4">F-4157</strain>
    </source>
</reference>
<evidence type="ECO:0000313" key="3">
    <source>
        <dbReference type="EMBL" id="ESZ93471.1"/>
    </source>
</evidence>
<evidence type="ECO:0008006" key="5">
    <source>
        <dbReference type="Google" id="ProtNLM"/>
    </source>
</evidence>
<sequence length="142" mass="15780">MKPSYVCLLALVAFFNPVATLVIPTNSTNHVQVNTTAATCFLSSSSSSFISSNADDKQNIEQAPPGHSRIKRHGQCAQKNKEKVKPRPCRHPGTGSCITQKEVDQGWHDKAGCFSETYWFAGWWPSHCWDAGDDCVKDDCRY</sequence>
<keyword evidence="4" id="KW-1185">Reference proteome</keyword>
<accession>W9CC79</accession>
<evidence type="ECO:0000256" key="1">
    <source>
        <dbReference type="SAM" id="MobiDB-lite"/>
    </source>
</evidence>
<feature type="region of interest" description="Disordered" evidence="1">
    <location>
        <begin position="53"/>
        <end position="92"/>
    </location>
</feature>